<organism evidence="3 4">
    <name type="scientific">Micromonospora rubida</name>
    <dbReference type="NCBI Taxonomy" id="2697657"/>
    <lineage>
        <taxon>Bacteria</taxon>
        <taxon>Bacillati</taxon>
        <taxon>Actinomycetota</taxon>
        <taxon>Actinomycetes</taxon>
        <taxon>Micromonosporales</taxon>
        <taxon>Micromonosporaceae</taxon>
        <taxon>Micromonospora</taxon>
    </lineage>
</organism>
<feature type="compositionally biased region" description="Pro residues" evidence="1">
    <location>
        <begin position="174"/>
        <end position="184"/>
    </location>
</feature>
<evidence type="ECO:0000259" key="2">
    <source>
        <dbReference type="Pfam" id="PF07179"/>
    </source>
</evidence>
<feature type="compositionally biased region" description="Pro residues" evidence="1">
    <location>
        <begin position="302"/>
        <end position="312"/>
    </location>
</feature>
<feature type="compositionally biased region" description="Low complexity" evidence="1">
    <location>
        <begin position="233"/>
        <end position="263"/>
    </location>
</feature>
<accession>A0ABW7SFX1</accession>
<feature type="domain" description="SseB protein N-terminal" evidence="2">
    <location>
        <begin position="810"/>
        <end position="917"/>
    </location>
</feature>
<protein>
    <submittedName>
        <fullName evidence="3">SseB family protein</fullName>
    </submittedName>
</protein>
<gene>
    <name evidence="3" type="ORF">ACH4OY_02885</name>
</gene>
<feature type="compositionally biased region" description="Low complexity" evidence="1">
    <location>
        <begin position="382"/>
        <end position="396"/>
    </location>
</feature>
<reference evidence="3 4" key="1">
    <citation type="submission" date="2024-10" db="EMBL/GenBank/DDBJ databases">
        <title>The Natural Products Discovery Center: Release of the First 8490 Sequenced Strains for Exploring Actinobacteria Biosynthetic Diversity.</title>
        <authorList>
            <person name="Kalkreuter E."/>
            <person name="Kautsar S.A."/>
            <person name="Yang D."/>
            <person name="Bader C.D."/>
            <person name="Teijaro C.N."/>
            <person name="Fluegel L."/>
            <person name="Davis C.M."/>
            <person name="Simpson J.R."/>
            <person name="Lauterbach L."/>
            <person name="Steele A.D."/>
            <person name="Gui C."/>
            <person name="Meng S."/>
            <person name="Li G."/>
            <person name="Viehrig K."/>
            <person name="Ye F."/>
            <person name="Su P."/>
            <person name="Kiefer A.F."/>
            <person name="Nichols A."/>
            <person name="Cepeda A.J."/>
            <person name="Yan W."/>
            <person name="Fan B."/>
            <person name="Jiang Y."/>
            <person name="Adhikari A."/>
            <person name="Zheng C.-J."/>
            <person name="Schuster L."/>
            <person name="Cowan T.M."/>
            <person name="Smanski M.J."/>
            <person name="Chevrette M.G."/>
            <person name="De Carvalho L.P.S."/>
            <person name="Shen B."/>
        </authorList>
    </citation>
    <scope>NUCLEOTIDE SEQUENCE [LARGE SCALE GENOMIC DNA]</scope>
    <source>
        <strain evidence="3 4">NPDC021253</strain>
    </source>
</reference>
<keyword evidence="4" id="KW-1185">Reference proteome</keyword>
<feature type="domain" description="SseB protein N-terminal" evidence="2">
    <location>
        <begin position="12"/>
        <end position="116"/>
    </location>
</feature>
<dbReference type="RefSeq" id="WP_396676321.1">
    <property type="nucleotide sequence ID" value="NZ_JBIRPU010000002.1"/>
</dbReference>
<feature type="region of interest" description="Disordered" evidence="1">
    <location>
        <begin position="618"/>
        <end position="800"/>
    </location>
</feature>
<feature type="compositionally biased region" description="Low complexity" evidence="1">
    <location>
        <begin position="618"/>
        <end position="629"/>
    </location>
</feature>
<dbReference type="EMBL" id="JBIRPU010000002">
    <property type="protein sequence ID" value="MFI0791637.1"/>
    <property type="molecule type" value="Genomic_DNA"/>
</dbReference>
<dbReference type="Pfam" id="PF07179">
    <property type="entry name" value="SseB"/>
    <property type="match status" value="2"/>
</dbReference>
<feature type="compositionally biased region" description="Low complexity" evidence="1">
    <location>
        <begin position="535"/>
        <end position="550"/>
    </location>
</feature>
<dbReference type="InterPro" id="IPR009839">
    <property type="entry name" value="SseB_N"/>
</dbReference>
<evidence type="ECO:0000313" key="3">
    <source>
        <dbReference type="EMBL" id="MFI0791637.1"/>
    </source>
</evidence>
<evidence type="ECO:0000313" key="4">
    <source>
        <dbReference type="Proteomes" id="UP001611075"/>
    </source>
</evidence>
<proteinExistence type="predicted"/>
<feature type="compositionally biased region" description="Low complexity" evidence="1">
    <location>
        <begin position="689"/>
        <end position="704"/>
    </location>
</feature>
<comment type="caution">
    <text evidence="3">The sequence shown here is derived from an EMBL/GenBank/DDBJ whole genome shotgun (WGS) entry which is preliminary data.</text>
</comment>
<feature type="region of interest" description="Disordered" evidence="1">
    <location>
        <begin position="221"/>
        <end position="599"/>
    </location>
</feature>
<name>A0ABW7SFX1_9ACTN</name>
<sequence>MTDWEPATEAEAAMRDALRANDQELYFRVLARTELLLPVSTQALAGQAPMGWGTWTTGGRTHVLAFTSSAALQACLGGNPAASRRSGYADLAVDWPNHEWWLAVNPGLPIEGYLPAWFVSQLSRGDVRLPGRTMGARARLERAENVARTRATAVVPGRDAPASSTPSLPEPSVAGPPPGRPTTEPPAAAEAPTAPLITTPLATAPPAPVLPVSMLPASVPPGPSYRSPGGAGEPAAGSPYRAGDAAGRPAPATAGGPDGAGATHTEAAPSGSAWLNVSRRRTPDAPPPTGEGAAGEGGNGRPPEPPVPPAPPASFFEPASGRSRAARPIGEPRRPAERAAPPSRFAGGGQPFPRRRPASDPATEQPPHAFHPATPAEPSTVAFPPAGAAPAASQPEPFRPGGVSPEEATRAFRLDGGGFEEATRAFRPDGGGFEEVTRALRPGEATSSGPGFAGAEDPTRALRPGGGASPEPPRASPQAEPTQAFRPVAPDDEPTRPLGVSGGMVADDPTRPLGPTGGDEPTRPLGADGAGLDGGLPPRRPGAGAAQAFPRPRPGADGEEPTRSLAEQPGAAPVGETAEELPTSAVDPASGPPASRRSFSPIVIEGTIIEARDLPATGPAVAPAVAPGPSLFGGTPPVAPAPTSMPDLGGLDPVPELDRIDPVSDLGWPAPPSLPDHDQGSPGHDQGEAVSPLGASAGAGVVSGPPAPDDPGPTAVLFTPSTPPASDPSAESLFRPVPPGHVDPRPAVAAVPAGPLPGPSATGEPGLGVSGEPGPARAGEPVATREPEQAASAVPAADFQPANEVEEDLLAAAGTGSTDSFLSTLLLARVLLPVAPDSAPDSRPGDPGFVWRTERLDGETYVVVHTSPERLADHVDEPVETVRVKFVQLIRCWPDDTWSFAVNPNTSVGAKLPGEQIVALANWAAEVGLGDDAGSEPEPAVEAFTGVARHVPPPVDPNRPVVMQKAIAPSQLTYYLERGYDRVSGFVHRANELAHLNSPAQLHDALGLGYPDSPFSRDAAQIYVLRWPAHRPSLYRIPYGGQNEGAMRAMEGWVMERPPFRGNGFAPGDSSDVVAEFKVDSARLPHGAELWRIGADGTERAIAILDTDALLWRQVGES</sequence>
<dbReference type="Proteomes" id="UP001611075">
    <property type="component" value="Unassembled WGS sequence"/>
</dbReference>
<evidence type="ECO:0000256" key="1">
    <source>
        <dbReference type="SAM" id="MobiDB-lite"/>
    </source>
</evidence>
<feature type="region of interest" description="Disordered" evidence="1">
    <location>
        <begin position="149"/>
        <end position="190"/>
    </location>
</feature>